<accession>A0A1I0D9I1</accession>
<dbReference type="InterPro" id="IPR029479">
    <property type="entry name" value="Nitroreductase"/>
</dbReference>
<dbReference type="PANTHER" id="PTHR43425">
    <property type="entry name" value="OXYGEN-INSENSITIVE NADPH NITROREDUCTASE"/>
    <property type="match status" value="1"/>
</dbReference>
<keyword evidence="3 5" id="KW-0288">FMN</keyword>
<evidence type="ECO:0000259" key="6">
    <source>
        <dbReference type="Pfam" id="PF00881"/>
    </source>
</evidence>
<dbReference type="Pfam" id="PF00881">
    <property type="entry name" value="Nitroreductase"/>
    <property type="match status" value="1"/>
</dbReference>
<sequence length="246" mass="28279">MNQIIETIFNHRSIRKFTEQKLTQEQIKTIVSAAQQASTSSYVMAYSIIGITDESLKGHLANISGQPYVKDNGHLMVFCADLHRVSQLATIEVKEKITESVETTEQFMVSIIDSALAAQNASIVAESMGLGICYIGSLRNNIKRVNDLLELPNHVIPLFGLAIGYPAEHPERKPRLPFNMVYHKNKYQPVNKKQFKEFDETLDHYYQNRSDNTRADTWTEQMIRKYSRQERLDVSPFVKDKKLNKR</sequence>
<dbReference type="GO" id="GO:0016491">
    <property type="term" value="F:oxidoreductase activity"/>
    <property type="evidence" value="ECO:0007669"/>
    <property type="project" value="UniProtKB-UniRule"/>
</dbReference>
<dbReference type="OrthoDB" id="9775805at2"/>
<dbReference type="SUPFAM" id="SSF55469">
    <property type="entry name" value="FMN-dependent nitroreductase-like"/>
    <property type="match status" value="1"/>
</dbReference>
<comment type="similarity">
    <text evidence="1 5">Belongs to the flavin oxidoreductase frp family.</text>
</comment>
<dbReference type="STRING" id="930131.SAMN05216389_10858"/>
<evidence type="ECO:0000256" key="2">
    <source>
        <dbReference type="ARBA" id="ARBA00022630"/>
    </source>
</evidence>
<keyword evidence="2 5" id="KW-0285">Flavoprotein</keyword>
<name>A0A1I0D9I1_9BACI</name>
<keyword evidence="5" id="KW-0521">NADP</keyword>
<dbReference type="Proteomes" id="UP000198618">
    <property type="component" value="Unassembled WGS sequence"/>
</dbReference>
<dbReference type="PANTHER" id="PTHR43425:SF3">
    <property type="entry name" value="NADPH-DEPENDENT OXIDOREDUCTASE"/>
    <property type="match status" value="1"/>
</dbReference>
<protein>
    <submittedName>
        <fullName evidence="7">FMN reductase (NADPH)</fullName>
    </submittedName>
</protein>
<evidence type="ECO:0000256" key="5">
    <source>
        <dbReference type="PIRNR" id="PIRNR005426"/>
    </source>
</evidence>
<reference evidence="7 8" key="1">
    <citation type="submission" date="2016-10" db="EMBL/GenBank/DDBJ databases">
        <authorList>
            <person name="de Groot N.N."/>
        </authorList>
    </citation>
    <scope>NUCLEOTIDE SEQUENCE [LARGE SCALE GENOMIC DNA]</scope>
    <source>
        <strain evidence="7 8">IBRC-M 10780</strain>
    </source>
</reference>
<dbReference type="InterPro" id="IPR016446">
    <property type="entry name" value="Flavin_OxRdtase_Frp"/>
</dbReference>
<feature type="domain" description="Nitroreductase" evidence="6">
    <location>
        <begin position="10"/>
        <end position="165"/>
    </location>
</feature>
<dbReference type="AlphaFoldDB" id="A0A1I0D9I1"/>
<dbReference type="PIRSF" id="PIRSF005426">
    <property type="entry name" value="Frp"/>
    <property type="match status" value="1"/>
</dbReference>
<gene>
    <name evidence="7" type="ORF">SAMN05216389_10858</name>
</gene>
<dbReference type="NCBIfam" id="NF008033">
    <property type="entry name" value="PRK10765.1"/>
    <property type="match status" value="1"/>
</dbReference>
<evidence type="ECO:0000256" key="4">
    <source>
        <dbReference type="ARBA" id="ARBA00023002"/>
    </source>
</evidence>
<evidence type="ECO:0000256" key="3">
    <source>
        <dbReference type="ARBA" id="ARBA00022643"/>
    </source>
</evidence>
<dbReference type="EMBL" id="FOHE01000008">
    <property type="protein sequence ID" value="SET28309.1"/>
    <property type="molecule type" value="Genomic_DNA"/>
</dbReference>
<evidence type="ECO:0000256" key="1">
    <source>
        <dbReference type="ARBA" id="ARBA00008366"/>
    </source>
</evidence>
<keyword evidence="4 5" id="KW-0560">Oxidoreductase</keyword>
<proteinExistence type="inferred from homology"/>
<dbReference type="Gene3D" id="3.40.109.10">
    <property type="entry name" value="NADH Oxidase"/>
    <property type="match status" value="1"/>
</dbReference>
<keyword evidence="8" id="KW-1185">Reference proteome</keyword>
<dbReference type="InterPro" id="IPR000415">
    <property type="entry name" value="Nitroreductase-like"/>
</dbReference>
<dbReference type="RefSeq" id="WP_090869446.1">
    <property type="nucleotide sequence ID" value="NZ_FOHE01000008.1"/>
</dbReference>
<organism evidence="7 8">
    <name type="scientific">Oceanobacillus limi</name>
    <dbReference type="NCBI Taxonomy" id="930131"/>
    <lineage>
        <taxon>Bacteria</taxon>
        <taxon>Bacillati</taxon>
        <taxon>Bacillota</taxon>
        <taxon>Bacilli</taxon>
        <taxon>Bacillales</taxon>
        <taxon>Bacillaceae</taxon>
        <taxon>Oceanobacillus</taxon>
    </lineage>
</organism>
<evidence type="ECO:0000313" key="8">
    <source>
        <dbReference type="Proteomes" id="UP000198618"/>
    </source>
</evidence>
<evidence type="ECO:0000313" key="7">
    <source>
        <dbReference type="EMBL" id="SET28309.1"/>
    </source>
</evidence>
<dbReference type="CDD" id="cd02146">
    <property type="entry name" value="NfsA-like"/>
    <property type="match status" value="1"/>
</dbReference>